<evidence type="ECO:0000256" key="3">
    <source>
        <dbReference type="ARBA" id="ARBA00022691"/>
    </source>
</evidence>
<accession>A0A194VB66</accession>
<dbReference type="Gene3D" id="3.40.50.150">
    <property type="entry name" value="Vaccinia Virus protein VP39"/>
    <property type="match status" value="1"/>
</dbReference>
<dbReference type="Proteomes" id="UP000078576">
    <property type="component" value="Unassembled WGS sequence"/>
</dbReference>
<dbReference type="PANTHER" id="PTHR10509:SF14">
    <property type="entry name" value="CAFFEOYL-COA O-METHYLTRANSFERASE 3-RELATED"/>
    <property type="match status" value="1"/>
</dbReference>
<dbReference type="CDD" id="cd02440">
    <property type="entry name" value="AdoMet_MTases"/>
    <property type="match status" value="1"/>
</dbReference>
<gene>
    <name evidence="5" type="ORF">VP1G_08238</name>
</gene>
<dbReference type="STRING" id="694573.A0A194VB66"/>
<dbReference type="PROSITE" id="PS51682">
    <property type="entry name" value="SAM_OMT_I"/>
    <property type="match status" value="1"/>
</dbReference>
<dbReference type="InterPro" id="IPR050362">
    <property type="entry name" value="Cation-dep_OMT"/>
</dbReference>
<keyword evidence="1" id="KW-0489">Methyltransferase</keyword>
<dbReference type="Pfam" id="PF01596">
    <property type="entry name" value="Methyltransf_3"/>
    <property type="match status" value="1"/>
</dbReference>
<protein>
    <submittedName>
        <fullName evidence="5">O-methyltransferase MdmC</fullName>
    </submittedName>
</protein>
<dbReference type="InterPro" id="IPR029063">
    <property type="entry name" value="SAM-dependent_MTases_sf"/>
</dbReference>
<name>A0A194VB66_CYTMA</name>
<keyword evidence="6" id="KW-1185">Reference proteome</keyword>
<comment type="similarity">
    <text evidence="4">Belongs to the class I-like SAM-binding methyltransferase superfamily. Cation-dependent O-methyltransferase family.</text>
</comment>
<dbReference type="GO" id="GO:0032259">
    <property type="term" value="P:methylation"/>
    <property type="evidence" value="ECO:0007669"/>
    <property type="project" value="UniProtKB-KW"/>
</dbReference>
<dbReference type="EMBL" id="KN714765">
    <property type="protein sequence ID" value="KUI61036.1"/>
    <property type="molecule type" value="Genomic_DNA"/>
</dbReference>
<evidence type="ECO:0000256" key="4">
    <source>
        <dbReference type="ARBA" id="ARBA00023453"/>
    </source>
</evidence>
<dbReference type="InterPro" id="IPR002935">
    <property type="entry name" value="SAM_O-MeTrfase"/>
</dbReference>
<dbReference type="AlphaFoldDB" id="A0A194VB66"/>
<evidence type="ECO:0000256" key="1">
    <source>
        <dbReference type="ARBA" id="ARBA00022603"/>
    </source>
</evidence>
<keyword evidence="3" id="KW-0949">S-adenosyl-L-methionine</keyword>
<reference evidence="6" key="1">
    <citation type="submission" date="2014-12" db="EMBL/GenBank/DDBJ databases">
        <title>Genome Sequence of Valsa Canker Pathogens Uncovers a Specific Adaption of Colonization on Woody Bark.</title>
        <authorList>
            <person name="Yin Z."/>
            <person name="Liu H."/>
            <person name="Gao X."/>
            <person name="Li Z."/>
            <person name="Song N."/>
            <person name="Ke X."/>
            <person name="Dai Q."/>
            <person name="Wu Y."/>
            <person name="Sun Y."/>
            <person name="Xu J.-R."/>
            <person name="Kang Z.K."/>
            <person name="Wang L."/>
            <person name="Huang L."/>
        </authorList>
    </citation>
    <scope>NUCLEOTIDE SEQUENCE [LARGE SCALE GENOMIC DNA]</scope>
    <source>
        <strain evidence="6">SXYL134</strain>
    </source>
</reference>
<organism evidence="5 6">
    <name type="scientific">Cytospora mali</name>
    <name type="common">Apple Valsa canker fungus</name>
    <name type="synonym">Valsa mali</name>
    <dbReference type="NCBI Taxonomy" id="578113"/>
    <lineage>
        <taxon>Eukaryota</taxon>
        <taxon>Fungi</taxon>
        <taxon>Dikarya</taxon>
        <taxon>Ascomycota</taxon>
        <taxon>Pezizomycotina</taxon>
        <taxon>Sordariomycetes</taxon>
        <taxon>Sordariomycetidae</taxon>
        <taxon>Diaporthales</taxon>
        <taxon>Cytosporaceae</taxon>
        <taxon>Cytospora</taxon>
    </lineage>
</organism>
<evidence type="ECO:0000313" key="6">
    <source>
        <dbReference type="Proteomes" id="UP000078576"/>
    </source>
</evidence>
<dbReference type="GO" id="GO:0008757">
    <property type="term" value="F:S-adenosylmethionine-dependent methyltransferase activity"/>
    <property type="evidence" value="ECO:0007669"/>
    <property type="project" value="TreeGrafter"/>
</dbReference>
<dbReference type="OrthoDB" id="10251242at2759"/>
<dbReference type="PANTHER" id="PTHR10509">
    <property type="entry name" value="O-METHYLTRANSFERASE-RELATED"/>
    <property type="match status" value="1"/>
</dbReference>
<sequence length="249" mass="27530">MHENVPKLYPNPETSAKVIEYSIAKSTSLPEWLIKYHEWGCTTTEVPEYLISTFQAQMSVFLARIVGAKRVLELGVYIGFSSMVWSHAVGKDGKVVGLELSEEYAGIARKGFADHGVENVEVVVGDAVKSLATLEPSEPFDLIFLDANKDAYPQYLALILEKSKPGQANRLLKPGGLIVADNVLRKGIVADATATNPNYAKDIEWLGEERSRRSTKGLQEFNDKLVGEPRLETFLMPLFDGLGMARLLD</sequence>
<dbReference type="GO" id="GO:0008171">
    <property type="term" value="F:O-methyltransferase activity"/>
    <property type="evidence" value="ECO:0007669"/>
    <property type="project" value="InterPro"/>
</dbReference>
<evidence type="ECO:0000313" key="5">
    <source>
        <dbReference type="EMBL" id="KUI61036.1"/>
    </source>
</evidence>
<evidence type="ECO:0000256" key="2">
    <source>
        <dbReference type="ARBA" id="ARBA00022679"/>
    </source>
</evidence>
<dbReference type="SUPFAM" id="SSF53335">
    <property type="entry name" value="S-adenosyl-L-methionine-dependent methyltransferases"/>
    <property type="match status" value="1"/>
</dbReference>
<keyword evidence="2" id="KW-0808">Transferase</keyword>
<proteinExistence type="inferred from homology"/>